<dbReference type="AlphaFoldDB" id="A0A537IQN9"/>
<protein>
    <recommendedName>
        <fullName evidence="3">NAD(P)/FAD-dependent oxidoreductase</fullName>
    </recommendedName>
</protein>
<accession>A0A537IQN9</accession>
<dbReference type="PANTHER" id="PTHR42685:SF22">
    <property type="entry name" value="CONDITIONED MEDIUM FACTOR RECEPTOR 1"/>
    <property type="match status" value="1"/>
</dbReference>
<dbReference type="Gene3D" id="3.50.50.60">
    <property type="entry name" value="FAD/NAD(P)-binding domain"/>
    <property type="match status" value="1"/>
</dbReference>
<gene>
    <name evidence="1" type="ORF">E6H05_09655</name>
</gene>
<dbReference type="InterPro" id="IPR050407">
    <property type="entry name" value="Geranylgeranyl_reductase"/>
</dbReference>
<dbReference type="EMBL" id="VBAP01000070">
    <property type="protein sequence ID" value="TMI73557.1"/>
    <property type="molecule type" value="Genomic_DNA"/>
</dbReference>
<dbReference type="SUPFAM" id="SSF51905">
    <property type="entry name" value="FAD/NAD(P)-binding domain"/>
    <property type="match status" value="1"/>
</dbReference>
<sequence length="332" mass="35823">MVLLDRAPVGDGVTSACGAPVSIVRAMGAEASIQLIHDRLVLHTRAGETVWPLPEPFCTFDYRRFCELAFAHAGVEFIQAAVTGRSGSTVRTSRGDFSGTLLVDATGWRAVLAGGPGSPYVNRRWMAFGIESEVECAFEPGLHFYFLPEVRDGYAWAFPTGGIVRFGVLSYLGRSKLGAALAQFMSRFGLRPRSVHGGFLASGLRPAVVDGVFVAGDASGQCLPLTGEGIRTAVLAGFRCGELLRQVLDGELTRDQAAEEYQAFLAKSRRKFRALAWANLALLALPRLAVTTAKILGRPGLLEPLLAHYLDVFTYPSVRPTDETLPVHSGRL</sequence>
<comment type="caution">
    <text evidence="1">The sequence shown here is derived from an EMBL/GenBank/DDBJ whole genome shotgun (WGS) entry which is preliminary data.</text>
</comment>
<proteinExistence type="predicted"/>
<evidence type="ECO:0000313" key="2">
    <source>
        <dbReference type="Proteomes" id="UP000318834"/>
    </source>
</evidence>
<evidence type="ECO:0008006" key="3">
    <source>
        <dbReference type="Google" id="ProtNLM"/>
    </source>
</evidence>
<dbReference type="InterPro" id="IPR036188">
    <property type="entry name" value="FAD/NAD-bd_sf"/>
</dbReference>
<name>A0A537IQN9_9BACT</name>
<organism evidence="1 2">
    <name type="scientific">Candidatus Segetimicrobium genomatis</name>
    <dbReference type="NCBI Taxonomy" id="2569760"/>
    <lineage>
        <taxon>Bacteria</taxon>
        <taxon>Bacillati</taxon>
        <taxon>Candidatus Sysuimicrobiota</taxon>
        <taxon>Candidatus Sysuimicrobiia</taxon>
        <taxon>Candidatus Sysuimicrobiales</taxon>
        <taxon>Candidatus Segetimicrobiaceae</taxon>
        <taxon>Candidatus Segetimicrobium</taxon>
    </lineage>
</organism>
<dbReference type="Proteomes" id="UP000318834">
    <property type="component" value="Unassembled WGS sequence"/>
</dbReference>
<dbReference type="PANTHER" id="PTHR42685">
    <property type="entry name" value="GERANYLGERANYL DIPHOSPHATE REDUCTASE"/>
    <property type="match status" value="1"/>
</dbReference>
<reference evidence="1 2" key="1">
    <citation type="journal article" date="2019" name="Nat. Microbiol.">
        <title>Mediterranean grassland soil C-N compound turnover is dependent on rainfall and depth, and is mediated by genomically divergent microorganisms.</title>
        <authorList>
            <person name="Diamond S."/>
            <person name="Andeer P.F."/>
            <person name="Li Z."/>
            <person name="Crits-Christoph A."/>
            <person name="Burstein D."/>
            <person name="Anantharaman K."/>
            <person name="Lane K.R."/>
            <person name="Thomas B.C."/>
            <person name="Pan C."/>
            <person name="Northen T.R."/>
            <person name="Banfield J.F."/>
        </authorList>
    </citation>
    <scope>NUCLEOTIDE SEQUENCE [LARGE SCALE GENOMIC DNA]</scope>
    <source>
        <strain evidence="1">NP_8</strain>
    </source>
</reference>
<evidence type="ECO:0000313" key="1">
    <source>
        <dbReference type="EMBL" id="TMI73557.1"/>
    </source>
</evidence>